<dbReference type="PANTHER" id="PTHR16950:SF16">
    <property type="entry name" value="ZINC TRANSPORTER ZIP13"/>
    <property type="match status" value="1"/>
</dbReference>
<evidence type="ECO:0000256" key="4">
    <source>
        <dbReference type="ARBA" id="ARBA00023136"/>
    </source>
</evidence>
<reference evidence="6 7" key="1">
    <citation type="journal article" date="2016" name="Nat. Commun.">
        <title>Thousands of microbial genomes shed light on interconnected biogeochemical processes in an aquifer system.</title>
        <authorList>
            <person name="Anantharaman K."/>
            <person name="Brown C.T."/>
            <person name="Hug L.A."/>
            <person name="Sharon I."/>
            <person name="Castelle C.J."/>
            <person name="Probst A.J."/>
            <person name="Thomas B.C."/>
            <person name="Singh A."/>
            <person name="Wilkins M.J."/>
            <person name="Karaoz U."/>
            <person name="Brodie E.L."/>
            <person name="Williams K.H."/>
            <person name="Hubbard S.S."/>
            <person name="Banfield J.F."/>
        </authorList>
    </citation>
    <scope>NUCLEOTIDE SEQUENCE [LARGE SCALE GENOMIC DNA]</scope>
</reference>
<feature type="transmembrane region" description="Helical" evidence="5">
    <location>
        <begin position="233"/>
        <end position="254"/>
    </location>
</feature>
<name>A0A1F5KB30_9BACT</name>
<keyword evidence="4 5" id="KW-0472">Membrane</keyword>
<evidence type="ECO:0000256" key="5">
    <source>
        <dbReference type="SAM" id="Phobius"/>
    </source>
</evidence>
<comment type="subcellular location">
    <subcellularLocation>
        <location evidence="1">Membrane</location>
        <topology evidence="1">Multi-pass membrane protein</topology>
    </subcellularLocation>
</comment>
<protein>
    <recommendedName>
        <fullName evidence="8">ZIP zinc transporter</fullName>
    </recommendedName>
</protein>
<feature type="transmembrane region" description="Helical" evidence="5">
    <location>
        <begin position="6"/>
        <end position="26"/>
    </location>
</feature>
<dbReference type="InterPro" id="IPR003689">
    <property type="entry name" value="ZIP"/>
</dbReference>
<feature type="transmembrane region" description="Helical" evidence="5">
    <location>
        <begin position="172"/>
        <end position="194"/>
    </location>
</feature>
<evidence type="ECO:0000313" key="6">
    <source>
        <dbReference type="EMBL" id="OGE37821.1"/>
    </source>
</evidence>
<dbReference type="GO" id="GO:0016020">
    <property type="term" value="C:membrane"/>
    <property type="evidence" value="ECO:0007669"/>
    <property type="project" value="UniProtKB-SubCell"/>
</dbReference>
<keyword evidence="2 5" id="KW-0812">Transmembrane</keyword>
<organism evidence="6 7">
    <name type="scientific">Candidatus Daviesbacteria bacterium RIFCSPHIGHO2_12_FULL_37_11</name>
    <dbReference type="NCBI Taxonomy" id="1797777"/>
    <lineage>
        <taxon>Bacteria</taxon>
        <taxon>Candidatus Daviesiibacteriota</taxon>
    </lineage>
</organism>
<dbReference type="Proteomes" id="UP000176527">
    <property type="component" value="Unassembled WGS sequence"/>
</dbReference>
<evidence type="ECO:0000256" key="2">
    <source>
        <dbReference type="ARBA" id="ARBA00022692"/>
    </source>
</evidence>
<feature type="transmembrane region" description="Helical" evidence="5">
    <location>
        <begin position="200"/>
        <end position="221"/>
    </location>
</feature>
<evidence type="ECO:0000256" key="1">
    <source>
        <dbReference type="ARBA" id="ARBA00004141"/>
    </source>
</evidence>
<dbReference type="PANTHER" id="PTHR16950">
    <property type="entry name" value="ZINC TRANSPORTER SLC39A7 HISTIDINE-RICH MEMBRANE PROTEIN KE4"/>
    <property type="match status" value="1"/>
</dbReference>
<accession>A0A1F5KB30</accession>
<evidence type="ECO:0000313" key="7">
    <source>
        <dbReference type="Proteomes" id="UP000176527"/>
    </source>
</evidence>
<dbReference type="EMBL" id="MFDE01000036">
    <property type="protein sequence ID" value="OGE37821.1"/>
    <property type="molecule type" value="Genomic_DNA"/>
</dbReference>
<dbReference type="GO" id="GO:0046873">
    <property type="term" value="F:metal ion transmembrane transporter activity"/>
    <property type="evidence" value="ECO:0007669"/>
    <property type="project" value="InterPro"/>
</dbReference>
<evidence type="ECO:0000256" key="3">
    <source>
        <dbReference type="ARBA" id="ARBA00022989"/>
    </source>
</evidence>
<dbReference type="AlphaFoldDB" id="A0A1F5KB30"/>
<dbReference type="Pfam" id="PF02535">
    <property type="entry name" value="Zip"/>
    <property type="match status" value="1"/>
</dbReference>
<feature type="transmembrane region" description="Helical" evidence="5">
    <location>
        <begin position="38"/>
        <end position="60"/>
    </location>
</feature>
<comment type="caution">
    <text evidence="6">The sequence shown here is derived from an EMBL/GenBank/DDBJ whole genome shotgun (WGS) entry which is preliminary data.</text>
</comment>
<evidence type="ECO:0008006" key="8">
    <source>
        <dbReference type="Google" id="ProtNLM"/>
    </source>
</evidence>
<gene>
    <name evidence="6" type="ORF">A3F00_03180</name>
</gene>
<feature type="transmembrane region" description="Helical" evidence="5">
    <location>
        <begin position="72"/>
        <end position="90"/>
    </location>
</feature>
<keyword evidence="3 5" id="KW-1133">Transmembrane helix</keyword>
<proteinExistence type="predicted"/>
<sequence length="257" mass="28252">MDTFSLIIVYTLVGSIVSLCGGILLLSKEKLAKKIAHYLSSFAAGVLLATAFVDLLPEALDHAKEAGLEVNIFLWTLFGILVFFLLERFIHWFHHHHDHKEVPDEEKKTVIPLIILGDTMHNFIDGVVIAATFMVDPKLGALTTFAVAAHEIPQEIGDFGIMLHRGMKKKNILLVNIGSAFAAILGAILTYFIGGGLENILPIFLSLAAGFFIYIALSDLIPEIHGEDRKDVAFWETVLLFSGVAVIWIFISALEGV</sequence>